<dbReference type="VEuPathDB" id="MicrosporidiaDB:A0H76_335"/>
<dbReference type="Proteomes" id="UP000192501">
    <property type="component" value="Unassembled WGS sequence"/>
</dbReference>
<reference evidence="8 9" key="1">
    <citation type="journal article" date="2017" name="Environ. Microbiol.">
        <title>Decay of the glycolytic pathway and adaptation to intranuclear parasitism within Enterocytozoonidae microsporidia.</title>
        <authorList>
            <person name="Wiredu Boakye D."/>
            <person name="Jaroenlak P."/>
            <person name="Prachumwat A."/>
            <person name="Williams T.A."/>
            <person name="Bateman K.S."/>
            <person name="Itsathitphaisarn O."/>
            <person name="Sritunyalucksana K."/>
            <person name="Paszkiewicz K.H."/>
            <person name="Moore K.A."/>
            <person name="Stentiford G.D."/>
            <person name="Williams B.A."/>
        </authorList>
    </citation>
    <scope>NUCLEOTIDE SEQUENCE [LARGE SCALE GENOMIC DNA]</scope>
    <source>
        <strain evidence="9">canceri</strain>
    </source>
</reference>
<evidence type="ECO:0000256" key="3">
    <source>
        <dbReference type="ARBA" id="ARBA00022833"/>
    </source>
</evidence>
<dbReference type="AlphaFoldDB" id="A0A1X0QIU5"/>
<keyword evidence="2 5" id="KW-0863">Zinc-finger</keyword>
<dbReference type="VEuPathDB" id="MicrosporidiaDB:HERIO_1428"/>
<dbReference type="InterPro" id="IPR001222">
    <property type="entry name" value="Znf_TFIIS"/>
</dbReference>
<accession>A0A1X0QIU5</accession>
<name>A0A1X0QIU5_9MICR</name>
<feature type="domain" description="TFIIS-type" evidence="6">
    <location>
        <begin position="196"/>
        <end position="236"/>
    </location>
</feature>
<evidence type="ECO:0000259" key="6">
    <source>
        <dbReference type="PROSITE" id="PS51133"/>
    </source>
</evidence>
<dbReference type="GO" id="GO:0006351">
    <property type="term" value="P:DNA-templated transcription"/>
    <property type="evidence" value="ECO:0007669"/>
    <property type="project" value="InterPro"/>
</dbReference>
<dbReference type="PROSITE" id="PS00466">
    <property type="entry name" value="ZF_TFIIS_1"/>
    <property type="match status" value="1"/>
</dbReference>
<dbReference type="InterPro" id="IPR036575">
    <property type="entry name" value="TFIIS_cen_dom_sf"/>
</dbReference>
<dbReference type="EMBL" id="LTAI01000128">
    <property type="protein sequence ID" value="ORD99700.1"/>
    <property type="molecule type" value="Genomic_DNA"/>
</dbReference>
<dbReference type="SUPFAM" id="SSF57783">
    <property type="entry name" value="Zinc beta-ribbon"/>
    <property type="match status" value="1"/>
</dbReference>
<evidence type="ECO:0000256" key="4">
    <source>
        <dbReference type="ARBA" id="ARBA00023242"/>
    </source>
</evidence>
<evidence type="ECO:0000256" key="1">
    <source>
        <dbReference type="ARBA" id="ARBA00022723"/>
    </source>
</evidence>
<dbReference type="Gene3D" id="2.20.25.10">
    <property type="match status" value="1"/>
</dbReference>
<dbReference type="Pfam" id="PF07500">
    <property type="entry name" value="TFIIS_M"/>
    <property type="match status" value="1"/>
</dbReference>
<evidence type="ECO:0000313" key="8">
    <source>
        <dbReference type="EMBL" id="ORD99700.1"/>
    </source>
</evidence>
<dbReference type="GO" id="GO:0003676">
    <property type="term" value="F:nucleic acid binding"/>
    <property type="evidence" value="ECO:0007669"/>
    <property type="project" value="InterPro"/>
</dbReference>
<dbReference type="GO" id="GO:0008270">
    <property type="term" value="F:zinc ion binding"/>
    <property type="evidence" value="ECO:0007669"/>
    <property type="project" value="UniProtKB-KW"/>
</dbReference>
<comment type="caution">
    <text evidence="8">The sequence shown here is derived from an EMBL/GenBank/DDBJ whole genome shotgun (WGS) entry which is preliminary data.</text>
</comment>
<evidence type="ECO:0000313" key="9">
    <source>
        <dbReference type="Proteomes" id="UP000192501"/>
    </source>
</evidence>
<keyword evidence="3" id="KW-0862">Zinc</keyword>
<dbReference type="PANTHER" id="PTHR11477">
    <property type="entry name" value="TRANSCRIPTION FACTOR S-II ZINC FINGER DOMAIN-CONTAINING PROTEIN"/>
    <property type="match status" value="1"/>
</dbReference>
<feature type="domain" description="TFIIS central" evidence="7">
    <location>
        <begin position="84"/>
        <end position="194"/>
    </location>
</feature>
<dbReference type="PROSITE" id="PS51133">
    <property type="entry name" value="ZF_TFIIS_2"/>
    <property type="match status" value="1"/>
</dbReference>
<keyword evidence="4" id="KW-0539">Nucleus</keyword>
<dbReference type="SUPFAM" id="SSF46942">
    <property type="entry name" value="Elongation factor TFIIS domain 2"/>
    <property type="match status" value="1"/>
</dbReference>
<dbReference type="SMART" id="SM00440">
    <property type="entry name" value="ZnF_C2C2"/>
    <property type="match status" value="1"/>
</dbReference>
<proteinExistence type="predicted"/>
<dbReference type="PROSITE" id="PS51321">
    <property type="entry name" value="TFIIS_CENTRAL"/>
    <property type="match status" value="1"/>
</dbReference>
<gene>
    <name evidence="8" type="primary">TCEA1</name>
    <name evidence="8" type="ORF">A0H76_335</name>
</gene>
<dbReference type="PANTHER" id="PTHR11477:SF0">
    <property type="entry name" value="IP08861P-RELATED"/>
    <property type="match status" value="1"/>
</dbReference>
<keyword evidence="1" id="KW-0479">Metal-binding</keyword>
<organism evidence="8 9">
    <name type="scientific">Hepatospora eriocheir</name>
    <dbReference type="NCBI Taxonomy" id="1081669"/>
    <lineage>
        <taxon>Eukaryota</taxon>
        <taxon>Fungi</taxon>
        <taxon>Fungi incertae sedis</taxon>
        <taxon>Microsporidia</taxon>
        <taxon>Hepatosporidae</taxon>
        <taxon>Hepatospora</taxon>
    </lineage>
</organism>
<dbReference type="GO" id="GO:0005634">
    <property type="term" value="C:nucleus"/>
    <property type="evidence" value="ECO:0007669"/>
    <property type="project" value="TreeGrafter"/>
</dbReference>
<evidence type="ECO:0000259" key="7">
    <source>
        <dbReference type="PROSITE" id="PS51321"/>
    </source>
</evidence>
<protein>
    <submittedName>
        <fullName evidence="8">TCEA1</fullName>
    </submittedName>
</protein>
<evidence type="ECO:0000256" key="5">
    <source>
        <dbReference type="PROSITE-ProRule" id="PRU00472"/>
    </source>
</evidence>
<dbReference type="Pfam" id="PF01096">
    <property type="entry name" value="Zn_ribbon_TFIIS"/>
    <property type="match status" value="1"/>
</dbReference>
<sequence length="237" mass="27809">MNPKKLRESIEKNNDDDLRGFLKTGIEGSTKDFIEESIDSNLIKNREIYINQKTPTFEDDNVQEFDKKMSFEDARKKYEHSNPKITKAMDLFYKTLNSNIDDVVCEKLFFLSNKIAKEIDDKNNLDFPKIVRSKVHCLKTNKKLCIAIYLGEVKPDEFVRMTDDETKSEEIKLKDQKLIEKSINDAIKPTMEAETDMFLCSNCNQRKTTYRQQQTRSCDEPMTTFVTCTVCKKTWKF</sequence>
<evidence type="ECO:0000256" key="2">
    <source>
        <dbReference type="ARBA" id="ARBA00022771"/>
    </source>
</evidence>
<dbReference type="InterPro" id="IPR003618">
    <property type="entry name" value="TFIIS_cen_dom"/>
</dbReference>
<dbReference type="CDD" id="cd13749">
    <property type="entry name" value="Zn-ribbon_TFIIS"/>
    <property type="match status" value="1"/>
</dbReference>